<reference evidence="12 13" key="1">
    <citation type="journal article" date="2023" name="G3 (Bethesda)">
        <title>A chromosome-length genome assembly and annotation of blackberry (Rubus argutus, cv. 'Hillquist').</title>
        <authorList>
            <person name="Bruna T."/>
            <person name="Aryal R."/>
            <person name="Dudchenko O."/>
            <person name="Sargent D.J."/>
            <person name="Mead D."/>
            <person name="Buti M."/>
            <person name="Cavallini A."/>
            <person name="Hytonen T."/>
            <person name="Andres J."/>
            <person name="Pham M."/>
            <person name="Weisz D."/>
            <person name="Mascagni F."/>
            <person name="Usai G."/>
            <person name="Natali L."/>
            <person name="Bassil N."/>
            <person name="Fernandez G.E."/>
            <person name="Lomsadze A."/>
            <person name="Armour M."/>
            <person name="Olukolu B."/>
            <person name="Poorten T."/>
            <person name="Britton C."/>
            <person name="Davik J."/>
            <person name="Ashrafi H."/>
            <person name="Aiden E.L."/>
            <person name="Borodovsky M."/>
            <person name="Worthington M."/>
        </authorList>
    </citation>
    <scope>NUCLEOTIDE SEQUENCE [LARGE SCALE GENOMIC DNA]</scope>
    <source>
        <strain evidence="12">PI 553951</strain>
    </source>
</reference>
<evidence type="ECO:0000313" key="12">
    <source>
        <dbReference type="EMBL" id="KAK9912167.1"/>
    </source>
</evidence>
<dbReference type="SUPFAM" id="SSF56784">
    <property type="entry name" value="HAD-like"/>
    <property type="match status" value="1"/>
</dbReference>
<evidence type="ECO:0000313" key="13">
    <source>
        <dbReference type="Proteomes" id="UP001457282"/>
    </source>
</evidence>
<dbReference type="EC" id="3.1.3.24" evidence="9"/>
<dbReference type="Gene3D" id="3.10.450.50">
    <property type="match status" value="1"/>
</dbReference>
<dbReference type="EMBL" id="JBEDUW010000007">
    <property type="protein sequence ID" value="KAK9912167.1"/>
    <property type="molecule type" value="Genomic_DNA"/>
</dbReference>
<dbReference type="PANTHER" id="PTHR46521">
    <property type="entry name" value="SUCROSE-PHOSPHATASE 2-RELATED"/>
    <property type="match status" value="1"/>
</dbReference>
<evidence type="ECO:0000256" key="7">
    <source>
        <dbReference type="ARBA" id="ARBA00022842"/>
    </source>
</evidence>
<evidence type="ECO:0000256" key="4">
    <source>
        <dbReference type="ARBA" id="ARBA00007211"/>
    </source>
</evidence>
<dbReference type="Pfam" id="PF08472">
    <property type="entry name" value="S6PP_C"/>
    <property type="match status" value="1"/>
</dbReference>
<dbReference type="SFLD" id="SFLDG01141">
    <property type="entry name" value="C2.B.1:_Sucrose_Phosphatase_Li"/>
    <property type="match status" value="1"/>
</dbReference>
<evidence type="ECO:0000259" key="10">
    <source>
        <dbReference type="Pfam" id="PF05116"/>
    </source>
</evidence>
<sequence length="427" mass="48954">MASRLNGSARLMLVSDLDYTMVDHDEPGNISLLRFNALWEAYYRHDSLLVFSTGRSPVSYKPLRNEKPLLTPDITIMSVGTEIIYGEGDAMLPDDGWQRYLNLNWDRDIVVEETNKFAQLTPQPEAEQRPHKVSFYVDKVEASEIINVLSQRLAKRGLDVKIIYSSGIALDVLPKGAGKGQALAYLLKKFKFDGKLPCNTLVCGDSGNDAELFSLPEIYGVVVGNAQEELLYWYAQNAKSNPLILHATKRCAAGIIQAIGNFHLGPNVSPRDIKDFQECKVNIFSPAYEVVKFYLFYERWRRAEVEKSEQYMRNLKSVFHSMGVLVHPSGMELPLHQCIDAMARFYGDKQGNQFWTWVDRLSSAQIGSDTWLVKFYKWELNENERQCTLTTVLLRSHVEVPDTFTWLHMHQTWLDGFGIEDAKRWFF</sequence>
<dbReference type="InterPro" id="IPR006379">
    <property type="entry name" value="HAD-SF_hydro_IIB"/>
</dbReference>
<dbReference type="GO" id="GO:0005986">
    <property type="term" value="P:sucrose biosynthetic process"/>
    <property type="evidence" value="ECO:0007669"/>
    <property type="project" value="UniProtKB-UniRule"/>
</dbReference>
<dbReference type="SFLD" id="SFLDG01140">
    <property type="entry name" value="C2.B:_Phosphomannomutase_and_P"/>
    <property type="match status" value="1"/>
</dbReference>
<organism evidence="12 13">
    <name type="scientific">Rubus argutus</name>
    <name type="common">Southern blackberry</name>
    <dbReference type="NCBI Taxonomy" id="59490"/>
    <lineage>
        <taxon>Eukaryota</taxon>
        <taxon>Viridiplantae</taxon>
        <taxon>Streptophyta</taxon>
        <taxon>Embryophyta</taxon>
        <taxon>Tracheophyta</taxon>
        <taxon>Spermatophyta</taxon>
        <taxon>Magnoliopsida</taxon>
        <taxon>eudicotyledons</taxon>
        <taxon>Gunneridae</taxon>
        <taxon>Pentapetalae</taxon>
        <taxon>rosids</taxon>
        <taxon>fabids</taxon>
        <taxon>Rosales</taxon>
        <taxon>Rosaceae</taxon>
        <taxon>Rosoideae</taxon>
        <taxon>Rosoideae incertae sedis</taxon>
        <taxon>Rubus</taxon>
    </lineage>
</organism>
<evidence type="ECO:0000256" key="2">
    <source>
        <dbReference type="ARBA" id="ARBA00003645"/>
    </source>
</evidence>
<dbReference type="InterPro" id="IPR036412">
    <property type="entry name" value="HAD-like_sf"/>
</dbReference>
<dbReference type="Pfam" id="PF05116">
    <property type="entry name" value="S6PP"/>
    <property type="match status" value="1"/>
</dbReference>
<dbReference type="InterPro" id="IPR013679">
    <property type="entry name" value="SPP_C"/>
</dbReference>
<protein>
    <recommendedName>
        <fullName evidence="9">Sucrose-phosphatase</fullName>
        <ecNumber evidence="9">3.1.3.24</ecNumber>
    </recommendedName>
</protein>
<comment type="function">
    <text evidence="2 9">Catalyzes the final step of sucrose synthesis.</text>
</comment>
<evidence type="ECO:0000256" key="8">
    <source>
        <dbReference type="ARBA" id="ARBA00048036"/>
    </source>
</evidence>
<comment type="caution">
    <text evidence="12">The sequence shown here is derived from an EMBL/GenBank/DDBJ whole genome shotgun (WGS) entry which is preliminary data.</text>
</comment>
<comment type="catalytic activity">
    <reaction evidence="8 9">
        <text>sucrose 6(F)-phosphate + H2O = sucrose + phosphate</text>
        <dbReference type="Rhea" id="RHEA:19289"/>
        <dbReference type="ChEBI" id="CHEBI:15377"/>
        <dbReference type="ChEBI" id="CHEBI:17992"/>
        <dbReference type="ChEBI" id="CHEBI:43474"/>
        <dbReference type="ChEBI" id="CHEBI:57723"/>
        <dbReference type="EC" id="3.1.3.24"/>
    </reaction>
</comment>
<comment type="subunit">
    <text evidence="5 9">Homodimer.</text>
</comment>
<comment type="cofactor">
    <cofactor evidence="1 9">
        <name>Mg(2+)</name>
        <dbReference type="ChEBI" id="CHEBI:18420"/>
    </cofactor>
</comment>
<keyword evidence="6 9" id="KW-0378">Hydrolase</keyword>
<name>A0AAW1VVV1_RUBAR</name>
<dbReference type="PANTHER" id="PTHR46521:SF8">
    <property type="entry name" value="SUCROSE-PHOSPHATASE 3A-RELATED"/>
    <property type="match status" value="1"/>
</dbReference>
<comment type="pathway">
    <text evidence="3 9">Glycan biosynthesis; sucrose biosynthesis; sucrose from D-fructose 6-phosphate and UDP-alpha-D-glucose: step 2/2.</text>
</comment>
<evidence type="ECO:0000256" key="6">
    <source>
        <dbReference type="ARBA" id="ARBA00022801"/>
    </source>
</evidence>
<keyword evidence="13" id="KW-1185">Reference proteome</keyword>
<dbReference type="Gene3D" id="3.90.1070.10">
    <property type="match status" value="1"/>
</dbReference>
<dbReference type="NCBIfam" id="TIGR01485">
    <property type="entry name" value="SPP_plant-cyano"/>
    <property type="match status" value="1"/>
</dbReference>
<dbReference type="InterPro" id="IPR006380">
    <property type="entry name" value="SPP-like_dom"/>
</dbReference>
<evidence type="ECO:0000256" key="3">
    <source>
        <dbReference type="ARBA" id="ARBA00005070"/>
    </source>
</evidence>
<dbReference type="SFLD" id="SFLDF00043">
    <property type="entry name" value="sucrose-phosphatase"/>
    <property type="match status" value="1"/>
</dbReference>
<accession>A0AAW1VVV1</accession>
<dbReference type="GO" id="GO:0050307">
    <property type="term" value="F:sucrose-phosphate phosphatase activity"/>
    <property type="evidence" value="ECO:0007669"/>
    <property type="project" value="UniProtKB-UniRule"/>
</dbReference>
<dbReference type="InterPro" id="IPR032710">
    <property type="entry name" value="NTF2-like_dom_sf"/>
</dbReference>
<dbReference type="InterPro" id="IPR051518">
    <property type="entry name" value="Sucrose_Phosphatase"/>
</dbReference>
<dbReference type="Proteomes" id="UP001457282">
    <property type="component" value="Unassembled WGS sequence"/>
</dbReference>
<dbReference type="SUPFAM" id="SSF54427">
    <property type="entry name" value="NTF2-like"/>
    <property type="match status" value="1"/>
</dbReference>
<dbReference type="NCBIfam" id="TIGR01482">
    <property type="entry name" value="SPP-subfamily"/>
    <property type="match status" value="1"/>
</dbReference>
<evidence type="ECO:0000256" key="5">
    <source>
        <dbReference type="ARBA" id="ARBA00011738"/>
    </source>
</evidence>
<keyword evidence="7 9" id="KW-0460">Magnesium</keyword>
<dbReference type="NCBIfam" id="TIGR01484">
    <property type="entry name" value="HAD-SF-IIB"/>
    <property type="match status" value="1"/>
</dbReference>
<proteinExistence type="inferred from homology"/>
<dbReference type="CDD" id="cd02605">
    <property type="entry name" value="HAD_SPP"/>
    <property type="match status" value="1"/>
</dbReference>
<evidence type="ECO:0000256" key="9">
    <source>
        <dbReference type="RuleBase" id="RU368007"/>
    </source>
</evidence>
<evidence type="ECO:0000256" key="1">
    <source>
        <dbReference type="ARBA" id="ARBA00001946"/>
    </source>
</evidence>
<dbReference type="InterPro" id="IPR023214">
    <property type="entry name" value="HAD_sf"/>
</dbReference>
<dbReference type="AlphaFoldDB" id="A0AAW1VVV1"/>
<feature type="domain" description="Sucrose phosphatase-like" evidence="10">
    <location>
        <begin position="10"/>
        <end position="262"/>
    </location>
</feature>
<dbReference type="Gene3D" id="3.40.50.1000">
    <property type="entry name" value="HAD superfamily/HAD-like"/>
    <property type="match status" value="1"/>
</dbReference>
<dbReference type="GO" id="GO:0000287">
    <property type="term" value="F:magnesium ion binding"/>
    <property type="evidence" value="ECO:0007669"/>
    <property type="project" value="UniProtKB-UniRule"/>
</dbReference>
<feature type="domain" description="Sucrose-phosphatase C-terminal" evidence="11">
    <location>
        <begin position="286"/>
        <end position="414"/>
    </location>
</feature>
<comment type="similarity">
    <text evidence="4 9">Belongs to the sucrose phosphatase family.</text>
</comment>
<dbReference type="SFLD" id="SFLDS00003">
    <property type="entry name" value="Haloacid_Dehalogenase"/>
    <property type="match status" value="1"/>
</dbReference>
<evidence type="ECO:0000259" key="11">
    <source>
        <dbReference type="Pfam" id="PF08472"/>
    </source>
</evidence>
<gene>
    <name evidence="12" type="ORF">M0R45_036040</name>
</gene>
<dbReference type="InterPro" id="IPR012847">
    <property type="entry name" value="Sucrose_phosphatase_pln/cyn"/>
</dbReference>